<sequence>MHTPTFDPDSPLFVAKATGTLAVVGAATGGTIAVLRAQPPLTVVFTMGLNGAVAGLSFFGGRRTVPAAFITSALITSSLQYALNNVRVARVQTLISRQRESASTPFPTPPETKQPLLSRIQTTLGRWSPVRKLSDEEYAQILQRQRGEVQDALAGWEAWMARGGDGAVKRPEINVEQATRELDSLERKIRALEEKVRVERGIAAGDGNAPA</sequence>
<protein>
    <submittedName>
        <fullName evidence="1">Uncharacterized protein</fullName>
    </submittedName>
</protein>
<accession>A0ACC2WTU3</accession>
<dbReference type="Proteomes" id="UP001230649">
    <property type="component" value="Unassembled WGS sequence"/>
</dbReference>
<proteinExistence type="predicted"/>
<comment type="caution">
    <text evidence="1">The sequence shown here is derived from an EMBL/GenBank/DDBJ whole genome shotgun (WGS) entry which is preliminary data.</text>
</comment>
<organism evidence="1 2">
    <name type="scientific">Naganishia adeliensis</name>
    <dbReference type="NCBI Taxonomy" id="92952"/>
    <lineage>
        <taxon>Eukaryota</taxon>
        <taxon>Fungi</taxon>
        <taxon>Dikarya</taxon>
        <taxon>Basidiomycota</taxon>
        <taxon>Agaricomycotina</taxon>
        <taxon>Tremellomycetes</taxon>
        <taxon>Filobasidiales</taxon>
        <taxon>Filobasidiaceae</taxon>
        <taxon>Naganishia</taxon>
    </lineage>
</organism>
<name>A0ACC2WTU3_9TREE</name>
<dbReference type="EMBL" id="JASBWS010000007">
    <property type="protein sequence ID" value="KAJ9114913.1"/>
    <property type="molecule type" value="Genomic_DNA"/>
</dbReference>
<gene>
    <name evidence="1" type="ORF">QFC20_001286</name>
</gene>
<keyword evidence="2" id="KW-1185">Reference proteome</keyword>
<reference evidence="1" key="1">
    <citation type="submission" date="2023-04" db="EMBL/GenBank/DDBJ databases">
        <title>Draft Genome sequencing of Naganishia species isolated from polar environments using Oxford Nanopore Technology.</title>
        <authorList>
            <person name="Leo P."/>
            <person name="Venkateswaran K."/>
        </authorList>
    </citation>
    <scope>NUCLEOTIDE SEQUENCE</scope>
    <source>
        <strain evidence="1">MNA-CCFEE 5262</strain>
    </source>
</reference>
<evidence type="ECO:0000313" key="1">
    <source>
        <dbReference type="EMBL" id="KAJ9114913.1"/>
    </source>
</evidence>
<evidence type="ECO:0000313" key="2">
    <source>
        <dbReference type="Proteomes" id="UP001230649"/>
    </source>
</evidence>